<evidence type="ECO:0000256" key="2">
    <source>
        <dbReference type="SAM" id="SignalP"/>
    </source>
</evidence>
<keyword evidence="4" id="KW-1185">Reference proteome</keyword>
<evidence type="ECO:0000256" key="1">
    <source>
        <dbReference type="SAM" id="MobiDB-lite"/>
    </source>
</evidence>
<accession>A0A7N0U029</accession>
<feature type="region of interest" description="Disordered" evidence="1">
    <location>
        <begin position="52"/>
        <end position="78"/>
    </location>
</feature>
<organism evidence="3 4">
    <name type="scientific">Kalanchoe fedtschenkoi</name>
    <name type="common">Lavender scallops</name>
    <name type="synonym">South American air plant</name>
    <dbReference type="NCBI Taxonomy" id="63787"/>
    <lineage>
        <taxon>Eukaryota</taxon>
        <taxon>Viridiplantae</taxon>
        <taxon>Streptophyta</taxon>
        <taxon>Embryophyta</taxon>
        <taxon>Tracheophyta</taxon>
        <taxon>Spermatophyta</taxon>
        <taxon>Magnoliopsida</taxon>
        <taxon>eudicotyledons</taxon>
        <taxon>Gunneridae</taxon>
        <taxon>Pentapetalae</taxon>
        <taxon>Saxifragales</taxon>
        <taxon>Crassulaceae</taxon>
        <taxon>Kalanchoe</taxon>
    </lineage>
</organism>
<feature type="compositionally biased region" description="Basic and acidic residues" evidence="1">
    <location>
        <begin position="91"/>
        <end position="102"/>
    </location>
</feature>
<dbReference type="InterPro" id="IPR049306">
    <property type="entry name" value="GLV1-2"/>
</dbReference>
<evidence type="ECO:0000313" key="4">
    <source>
        <dbReference type="Proteomes" id="UP000594263"/>
    </source>
</evidence>
<keyword evidence="2" id="KW-0732">Signal</keyword>
<reference evidence="3" key="1">
    <citation type="submission" date="2021-01" db="UniProtKB">
        <authorList>
            <consortium name="EnsemblPlants"/>
        </authorList>
    </citation>
    <scope>IDENTIFICATION</scope>
</reference>
<dbReference type="EnsemblPlants" id="Kaladp0048s0927.1.v1.1">
    <property type="protein sequence ID" value="Kaladp0048s0927.1.v1.1"/>
    <property type="gene ID" value="Kaladp0048s0927.v1.1"/>
</dbReference>
<feature type="region of interest" description="Disordered" evidence="1">
    <location>
        <begin position="91"/>
        <end position="142"/>
    </location>
</feature>
<feature type="chain" id="PRO_5029913575" evidence="2">
    <location>
        <begin position="20"/>
        <end position="142"/>
    </location>
</feature>
<dbReference type="Gramene" id="Kaladp0048s0927.1.v1.1">
    <property type="protein sequence ID" value="Kaladp0048s0927.1.v1.1"/>
    <property type="gene ID" value="Kaladp0048s0927.v1.1"/>
</dbReference>
<dbReference type="PANTHER" id="PTHR34961">
    <property type="entry name" value="TRANSMEMBRANE PROTEIN"/>
    <property type="match status" value="1"/>
</dbReference>
<feature type="compositionally biased region" description="Polar residues" evidence="1">
    <location>
        <begin position="54"/>
        <end position="65"/>
    </location>
</feature>
<name>A0A7N0U029_KALFE</name>
<evidence type="ECO:0000313" key="3">
    <source>
        <dbReference type="EnsemblPlants" id="Kaladp0048s0927.1.v1.1"/>
    </source>
</evidence>
<dbReference type="AlphaFoldDB" id="A0A7N0U029"/>
<proteinExistence type="predicted"/>
<feature type="signal peptide" evidence="2">
    <location>
        <begin position="1"/>
        <end position="19"/>
    </location>
</feature>
<dbReference type="Proteomes" id="UP000594263">
    <property type="component" value="Unplaced"/>
</dbReference>
<dbReference type="Pfam" id="PF21529">
    <property type="entry name" value="GLV1-2"/>
    <property type="match status" value="1"/>
</dbReference>
<sequence>MPSLAAIFFLSCCFVSLHACHGRILRAKDFDHEQGLGHVSLMGSMKSTLHKSEAASSLKTLSVNTAEHPPPSLQQRITYGNARGCENEEIENPKAEGRRLKEQNNAAAQEIDSNHSNDVVEDVVVMDYAQPHRKPPIHNEEN</sequence>
<dbReference type="PANTHER" id="PTHR34961:SF7">
    <property type="entry name" value="TRANSMEMBRANE PROTEIN"/>
    <property type="match status" value="1"/>
</dbReference>
<dbReference type="InterPro" id="IPR053313">
    <property type="entry name" value="RGF"/>
</dbReference>
<protein>
    <submittedName>
        <fullName evidence="3">Uncharacterized protein</fullName>
    </submittedName>
</protein>